<keyword evidence="7" id="KW-0472">Membrane</keyword>
<gene>
    <name evidence="9" type="ORF">FB559_1173</name>
</gene>
<dbReference type="Gene3D" id="1.20.5.3310">
    <property type="match status" value="1"/>
</dbReference>
<keyword evidence="10" id="KW-1185">Reference proteome</keyword>
<dbReference type="InterPro" id="IPR003369">
    <property type="entry name" value="TatA/B/E"/>
</dbReference>
<dbReference type="RefSeq" id="WP_141954041.1">
    <property type="nucleotide sequence ID" value="NZ_VFOZ01000001.1"/>
</dbReference>
<dbReference type="EMBL" id="VFOZ01000001">
    <property type="protein sequence ID" value="TQL95665.1"/>
    <property type="molecule type" value="Genomic_DNA"/>
</dbReference>
<evidence type="ECO:0000313" key="10">
    <source>
        <dbReference type="Proteomes" id="UP000316096"/>
    </source>
</evidence>
<keyword evidence="2" id="KW-0813">Transport</keyword>
<dbReference type="Pfam" id="PF02416">
    <property type="entry name" value="TatA_B_E"/>
    <property type="match status" value="1"/>
</dbReference>
<evidence type="ECO:0000256" key="3">
    <source>
        <dbReference type="ARBA" id="ARBA00022692"/>
    </source>
</evidence>
<dbReference type="Proteomes" id="UP000316096">
    <property type="component" value="Unassembled WGS sequence"/>
</dbReference>
<dbReference type="PANTHER" id="PTHR33162:SF1">
    <property type="entry name" value="SEC-INDEPENDENT PROTEIN TRANSLOCASE PROTEIN TATA, CHLOROPLASTIC"/>
    <property type="match status" value="1"/>
</dbReference>
<evidence type="ECO:0000256" key="6">
    <source>
        <dbReference type="ARBA" id="ARBA00023010"/>
    </source>
</evidence>
<accession>A0A543CEY3</accession>
<evidence type="ECO:0000256" key="1">
    <source>
        <dbReference type="ARBA" id="ARBA00004167"/>
    </source>
</evidence>
<dbReference type="PANTHER" id="PTHR33162">
    <property type="entry name" value="SEC-INDEPENDENT PROTEIN TRANSLOCASE PROTEIN TATA, CHLOROPLASTIC"/>
    <property type="match status" value="1"/>
</dbReference>
<keyword evidence="6" id="KW-0811">Translocation</keyword>
<evidence type="ECO:0000256" key="2">
    <source>
        <dbReference type="ARBA" id="ARBA00022448"/>
    </source>
</evidence>
<keyword evidence="3" id="KW-0812">Transmembrane</keyword>
<dbReference type="OrthoDB" id="3267321at2"/>
<dbReference type="GO" id="GO:0015031">
    <property type="term" value="P:protein transport"/>
    <property type="evidence" value="ECO:0007669"/>
    <property type="project" value="UniProtKB-KW"/>
</dbReference>
<evidence type="ECO:0000313" key="9">
    <source>
        <dbReference type="EMBL" id="TQL95665.1"/>
    </source>
</evidence>
<dbReference type="GO" id="GO:0016020">
    <property type="term" value="C:membrane"/>
    <property type="evidence" value="ECO:0007669"/>
    <property type="project" value="UniProtKB-SubCell"/>
</dbReference>
<reference evidence="9 10" key="1">
    <citation type="submission" date="2019-06" db="EMBL/GenBank/DDBJ databases">
        <title>Sequencing the genomes of 1000 actinobacteria strains.</title>
        <authorList>
            <person name="Klenk H.-P."/>
        </authorList>
    </citation>
    <scope>NUCLEOTIDE SEQUENCE [LARGE SCALE GENOMIC DNA]</scope>
    <source>
        <strain evidence="9 10">DSM 102200</strain>
    </source>
</reference>
<sequence length="108" mass="11940">MFDVGLGEALLLVVLALVIFGPDQLPKVASQAGRALRQLRTMANSAKEDLRDGLGPEFADFDVADLSPRRFVRKHLLDDLDDFDQESAMAEEPLLPFGERPPYDPEAT</sequence>
<dbReference type="NCBIfam" id="NF002377">
    <property type="entry name" value="PRK01371.1-4"/>
    <property type="match status" value="1"/>
</dbReference>
<name>A0A543CEY3_9ACTN</name>
<dbReference type="AlphaFoldDB" id="A0A543CEY3"/>
<evidence type="ECO:0000256" key="5">
    <source>
        <dbReference type="ARBA" id="ARBA00022989"/>
    </source>
</evidence>
<comment type="caution">
    <text evidence="9">The sequence shown here is derived from an EMBL/GenBank/DDBJ whole genome shotgun (WGS) entry which is preliminary data.</text>
</comment>
<evidence type="ECO:0000256" key="8">
    <source>
        <dbReference type="SAM" id="MobiDB-lite"/>
    </source>
</evidence>
<evidence type="ECO:0000256" key="7">
    <source>
        <dbReference type="ARBA" id="ARBA00023136"/>
    </source>
</evidence>
<feature type="region of interest" description="Disordered" evidence="8">
    <location>
        <begin position="85"/>
        <end position="108"/>
    </location>
</feature>
<protein>
    <submittedName>
        <fullName evidence="9">Sec-independent protein translocase protein TatB</fullName>
    </submittedName>
</protein>
<dbReference type="PRINTS" id="PR01506">
    <property type="entry name" value="TATBPROTEIN"/>
</dbReference>
<comment type="subcellular location">
    <subcellularLocation>
        <location evidence="1">Membrane</location>
        <topology evidence="1">Single-pass membrane protein</topology>
    </subcellularLocation>
</comment>
<keyword evidence="5" id="KW-1133">Transmembrane helix</keyword>
<proteinExistence type="predicted"/>
<organism evidence="9 10">
    <name type="scientific">Actinoallomurus bryophytorum</name>
    <dbReference type="NCBI Taxonomy" id="1490222"/>
    <lineage>
        <taxon>Bacteria</taxon>
        <taxon>Bacillati</taxon>
        <taxon>Actinomycetota</taxon>
        <taxon>Actinomycetes</taxon>
        <taxon>Streptosporangiales</taxon>
        <taxon>Thermomonosporaceae</taxon>
        <taxon>Actinoallomurus</taxon>
    </lineage>
</organism>
<evidence type="ECO:0000256" key="4">
    <source>
        <dbReference type="ARBA" id="ARBA00022927"/>
    </source>
</evidence>
<keyword evidence="4" id="KW-0653">Protein transport</keyword>